<reference evidence="2 3" key="1">
    <citation type="journal article" date="2018" name="Syst. Appl. Microbiol.">
        <title>Corynebacterium heidelbergense sp. nov., isolated from the preen glands of Egyptian geese (Alopochen aegyptiacus).</title>
        <authorList>
            <person name="Braun M.S."/>
            <person name="Wang E."/>
            <person name="Zimmermann S."/>
            <person name="Wink M."/>
        </authorList>
    </citation>
    <scope>NUCLEOTIDE SEQUENCE [LARGE SCALE GENOMIC DNA]</scope>
    <source>
        <strain evidence="2 3">647</strain>
    </source>
</reference>
<accession>A0A364V4H3</accession>
<comment type="caution">
    <text evidence="2">The sequence shown here is derived from an EMBL/GenBank/DDBJ whole genome shotgun (WGS) entry which is preliminary data.</text>
</comment>
<dbReference type="InterPro" id="IPR036689">
    <property type="entry name" value="ESAT-6-like_sf"/>
</dbReference>
<evidence type="ECO:0000313" key="3">
    <source>
        <dbReference type="Proteomes" id="UP000251577"/>
    </source>
</evidence>
<keyword evidence="1" id="KW-0175">Coiled coil</keyword>
<gene>
    <name evidence="2" type="ORF">DLJ54_07930</name>
</gene>
<dbReference type="Proteomes" id="UP000251577">
    <property type="component" value="Unassembled WGS sequence"/>
</dbReference>
<sequence length="120" mass="13126">MKSPENCVRSAARSAGGVRTVAEDFFAYDRPLADSSAREIHAVMLEIQNELDALRDQVRALGASWIGSEYDKYQDIAGKWDKAAVQIKNVLDQVKSALDAVSDGSDDLRTSIGQVLDDTH</sequence>
<evidence type="ECO:0000313" key="2">
    <source>
        <dbReference type="EMBL" id="RAV31519.1"/>
    </source>
</evidence>
<dbReference type="InterPro" id="IPR010310">
    <property type="entry name" value="T7SS_ESAT-6-like"/>
</dbReference>
<proteinExistence type="predicted"/>
<dbReference type="AlphaFoldDB" id="A0A364V4H3"/>
<dbReference type="Pfam" id="PF06013">
    <property type="entry name" value="WXG100"/>
    <property type="match status" value="1"/>
</dbReference>
<name>A0A364V4H3_9CORY</name>
<dbReference type="EMBL" id="QHCV01000083">
    <property type="protein sequence ID" value="RAV31519.1"/>
    <property type="molecule type" value="Genomic_DNA"/>
</dbReference>
<protein>
    <recommendedName>
        <fullName evidence="4">WXG100 family type VII secretion target</fullName>
    </recommendedName>
</protein>
<dbReference type="Gene3D" id="1.10.287.1060">
    <property type="entry name" value="ESAT-6-like"/>
    <property type="match status" value="1"/>
</dbReference>
<evidence type="ECO:0000256" key="1">
    <source>
        <dbReference type="SAM" id="Coils"/>
    </source>
</evidence>
<feature type="coiled-coil region" evidence="1">
    <location>
        <begin position="37"/>
        <end position="64"/>
    </location>
</feature>
<evidence type="ECO:0008006" key="4">
    <source>
        <dbReference type="Google" id="ProtNLM"/>
    </source>
</evidence>
<organism evidence="2 3">
    <name type="scientific">Corynebacterium heidelbergense</name>
    <dbReference type="NCBI Taxonomy" id="2055947"/>
    <lineage>
        <taxon>Bacteria</taxon>
        <taxon>Bacillati</taxon>
        <taxon>Actinomycetota</taxon>
        <taxon>Actinomycetes</taxon>
        <taxon>Mycobacteriales</taxon>
        <taxon>Corynebacteriaceae</taxon>
        <taxon>Corynebacterium</taxon>
    </lineage>
</organism>
<dbReference type="SUPFAM" id="SSF140453">
    <property type="entry name" value="EsxAB dimer-like"/>
    <property type="match status" value="1"/>
</dbReference>
<keyword evidence="3" id="KW-1185">Reference proteome</keyword>